<feature type="compositionally biased region" description="Polar residues" evidence="1">
    <location>
        <begin position="723"/>
        <end position="739"/>
    </location>
</feature>
<gene>
    <name evidence="2" type="ORF">Daus18300_009645</name>
</gene>
<accession>A0ABR3WDV3</accession>
<sequence>MDTIEVKVRPSAKKSAGGADSKPRRRGKRQASTTPTRLTRAMLKKLNENGGPPVKLDPGLEMAPRRRSKGSKSPKEATPDEAVSNDVQADPTVQESGSEPKPSEKDKIVSESEVAAASRLAQAAIAAGLTKKDIAKSPRTSGDQRATGLVQLTKDDLRQIFKDAIITLEIKQDVESHWLARTEFLTWWQRPIGNIDPIKEDVRRLVYRWGLDLQQQIGDDVEIPVSLLESWRADTGFTEDNDLVGEVMIEEPRIPEPRSPEPDVGAAALKSIKESFALAKRDLTDWKHFFDGGMSPERPFRSKRFWGAVLSDLQAEAEMLQEKIRKLDVYSPSTATESTREAADSLLRNVQEWRGQLQKDQDDFQDEMNREEEANRIDEAQNDFRAEEDAQMSQPEEEKQETEAEKEENQTAEVKEDHGSSTEDIVMSGVEPAPAGQAPEGMGHDDTFKPNQSAHASEKESSQEPVTPVRSDESMLPTPTHINDEESDHGLAGLRETDADQFHISGDISSQSEEEKEAEAEGPEGIISERLGSAAQYKESVHDEEVSKTGGETQSQEAIPEASPERIPEASPEASPEATLVATPERTPEANPEAPPERIPEVTLEEVPEGMPKATPETSPEAGPDPDPEALPERILGGVPRATPERITEATPEVTPEREPDVTPERVSEAIAGAILGLAATPQSPYDISCPIPPWERHGRKQEHPEVGAADEAKERSLEIETDTSSVKSNIRPGSSTGVEATPWSLGVISCYSRGSGQEHPEANAGAADASSVKSNIRPGSSTGVEVTPWPLATISCPVPPWERSGREQQHPEANVPAAGEAKEPFLEIEPDTSSVMSNIRPGSAAGIEGGTEITADHTPPPPYKAGSPQDSNVGSSSDVPQAVSPRESPDVSLAWRSHKPQWEDVTSHLDVGLNENDYSADEVDDDEEEVYDYLQGEEEEEDDFDL</sequence>
<feature type="compositionally biased region" description="Basic and acidic residues" evidence="1">
    <location>
        <begin position="401"/>
        <end position="421"/>
    </location>
</feature>
<feature type="region of interest" description="Disordered" evidence="1">
    <location>
        <begin position="357"/>
        <end position="665"/>
    </location>
</feature>
<feature type="compositionally biased region" description="Polar residues" evidence="1">
    <location>
        <begin position="772"/>
        <end position="785"/>
    </location>
</feature>
<feature type="compositionally biased region" description="Basic and acidic residues" evidence="1">
    <location>
        <begin position="357"/>
        <end position="388"/>
    </location>
</feature>
<dbReference type="Proteomes" id="UP001583177">
    <property type="component" value="Unassembled WGS sequence"/>
</dbReference>
<feature type="region of interest" description="Disordered" evidence="1">
    <location>
        <begin position="682"/>
        <end position="740"/>
    </location>
</feature>
<dbReference type="EMBL" id="JAWRVE010000099">
    <property type="protein sequence ID" value="KAL1859500.1"/>
    <property type="molecule type" value="Genomic_DNA"/>
</dbReference>
<feature type="compositionally biased region" description="Basic and acidic residues" evidence="1">
    <location>
        <begin position="655"/>
        <end position="665"/>
    </location>
</feature>
<feature type="compositionally biased region" description="Acidic residues" evidence="1">
    <location>
        <begin position="919"/>
        <end position="930"/>
    </location>
</feature>
<protein>
    <submittedName>
        <fullName evidence="2">Uncharacterized protein</fullName>
    </submittedName>
</protein>
<feature type="region of interest" description="Disordered" evidence="1">
    <location>
        <begin position="752"/>
        <end position="930"/>
    </location>
</feature>
<evidence type="ECO:0000313" key="3">
    <source>
        <dbReference type="Proteomes" id="UP001583177"/>
    </source>
</evidence>
<comment type="caution">
    <text evidence="2">The sequence shown here is derived from an EMBL/GenBank/DDBJ whole genome shotgun (WGS) entry which is preliminary data.</text>
</comment>
<name>A0ABR3WDV3_9PEZI</name>
<feature type="region of interest" description="Disordered" evidence="1">
    <location>
        <begin position="1"/>
        <end position="112"/>
    </location>
</feature>
<proteinExistence type="predicted"/>
<evidence type="ECO:0000313" key="2">
    <source>
        <dbReference type="EMBL" id="KAL1859500.1"/>
    </source>
</evidence>
<feature type="compositionally biased region" description="Basic and acidic residues" evidence="1">
    <location>
        <begin position="101"/>
        <end position="110"/>
    </location>
</feature>
<feature type="compositionally biased region" description="Polar residues" evidence="1">
    <location>
        <begin position="869"/>
        <end position="880"/>
    </location>
</feature>
<feature type="compositionally biased region" description="Polar residues" evidence="1">
    <location>
        <begin position="85"/>
        <end position="97"/>
    </location>
</feature>
<keyword evidence="3" id="KW-1185">Reference proteome</keyword>
<feature type="compositionally biased region" description="Basic and acidic residues" evidence="1">
    <location>
        <begin position="702"/>
        <end position="719"/>
    </location>
</feature>
<feature type="compositionally biased region" description="Acidic residues" evidence="1">
    <location>
        <begin position="512"/>
        <end position="522"/>
    </location>
</feature>
<evidence type="ECO:0000256" key="1">
    <source>
        <dbReference type="SAM" id="MobiDB-lite"/>
    </source>
</evidence>
<organism evidence="2 3">
    <name type="scientific">Diaporthe australafricana</name>
    <dbReference type="NCBI Taxonomy" id="127596"/>
    <lineage>
        <taxon>Eukaryota</taxon>
        <taxon>Fungi</taxon>
        <taxon>Dikarya</taxon>
        <taxon>Ascomycota</taxon>
        <taxon>Pezizomycotina</taxon>
        <taxon>Sordariomycetes</taxon>
        <taxon>Sordariomycetidae</taxon>
        <taxon>Diaporthales</taxon>
        <taxon>Diaporthaceae</taxon>
        <taxon>Diaporthe</taxon>
    </lineage>
</organism>
<reference evidence="2 3" key="1">
    <citation type="journal article" date="2024" name="IMA Fungus">
        <title>IMA Genome - F19 : A genome assembly and annotation guide to empower mycologists, including annotated draft genome sequences of Ceratocystis pirilliformis, Diaporthe australafricana, Fusarium ophioides, Paecilomyces lecythidis, and Sporothrix stenoceras.</title>
        <authorList>
            <person name="Aylward J."/>
            <person name="Wilson A.M."/>
            <person name="Visagie C.M."/>
            <person name="Spraker J."/>
            <person name="Barnes I."/>
            <person name="Buitendag C."/>
            <person name="Ceriani C."/>
            <person name="Del Mar Angel L."/>
            <person name="du Plessis D."/>
            <person name="Fuchs T."/>
            <person name="Gasser K."/>
            <person name="Kramer D."/>
            <person name="Li W."/>
            <person name="Munsamy K."/>
            <person name="Piso A."/>
            <person name="Price J.L."/>
            <person name="Sonnekus B."/>
            <person name="Thomas C."/>
            <person name="van der Nest A."/>
            <person name="van Dijk A."/>
            <person name="van Heerden A."/>
            <person name="van Vuuren N."/>
            <person name="Yilmaz N."/>
            <person name="Duong T.A."/>
            <person name="van der Merwe N.A."/>
            <person name="Wingfield M.J."/>
            <person name="Wingfield B.D."/>
        </authorList>
    </citation>
    <scope>NUCLEOTIDE SEQUENCE [LARGE SCALE GENOMIC DNA]</scope>
    <source>
        <strain evidence="2 3">CMW 18300</strain>
    </source>
</reference>